<evidence type="ECO:0000313" key="2">
    <source>
        <dbReference type="Proteomes" id="UP000821865"/>
    </source>
</evidence>
<accession>A0ACB8CW25</accession>
<keyword evidence="2" id="KW-1185">Reference proteome</keyword>
<proteinExistence type="predicted"/>
<gene>
    <name evidence="1" type="ORF">HPB49_007997</name>
</gene>
<dbReference type="EMBL" id="CM023473">
    <property type="protein sequence ID" value="KAH7953418.1"/>
    <property type="molecule type" value="Genomic_DNA"/>
</dbReference>
<protein>
    <submittedName>
        <fullName evidence="1">Uncharacterized protein</fullName>
    </submittedName>
</protein>
<comment type="caution">
    <text evidence="1">The sequence shown here is derived from an EMBL/GenBank/DDBJ whole genome shotgun (WGS) entry which is preliminary data.</text>
</comment>
<reference evidence="1" key="1">
    <citation type="submission" date="2020-05" db="EMBL/GenBank/DDBJ databases">
        <title>Large-scale comparative analyses of tick genomes elucidate their genetic diversity and vector capacities.</title>
        <authorList>
            <person name="Jia N."/>
            <person name="Wang J."/>
            <person name="Shi W."/>
            <person name="Du L."/>
            <person name="Sun Y."/>
            <person name="Zhan W."/>
            <person name="Jiang J."/>
            <person name="Wang Q."/>
            <person name="Zhang B."/>
            <person name="Ji P."/>
            <person name="Sakyi L.B."/>
            <person name="Cui X."/>
            <person name="Yuan T."/>
            <person name="Jiang B."/>
            <person name="Yang W."/>
            <person name="Lam T.T.-Y."/>
            <person name="Chang Q."/>
            <person name="Ding S."/>
            <person name="Wang X."/>
            <person name="Zhu J."/>
            <person name="Ruan X."/>
            <person name="Zhao L."/>
            <person name="Wei J."/>
            <person name="Que T."/>
            <person name="Du C."/>
            <person name="Cheng J."/>
            <person name="Dai P."/>
            <person name="Han X."/>
            <person name="Huang E."/>
            <person name="Gao Y."/>
            <person name="Liu J."/>
            <person name="Shao H."/>
            <person name="Ye R."/>
            <person name="Li L."/>
            <person name="Wei W."/>
            <person name="Wang X."/>
            <person name="Wang C."/>
            <person name="Yang T."/>
            <person name="Huo Q."/>
            <person name="Li W."/>
            <person name="Guo W."/>
            <person name="Chen H."/>
            <person name="Zhou L."/>
            <person name="Ni X."/>
            <person name="Tian J."/>
            <person name="Zhou Y."/>
            <person name="Sheng Y."/>
            <person name="Liu T."/>
            <person name="Pan Y."/>
            <person name="Xia L."/>
            <person name="Li J."/>
            <person name="Zhao F."/>
            <person name="Cao W."/>
        </authorList>
    </citation>
    <scope>NUCLEOTIDE SEQUENCE</scope>
    <source>
        <strain evidence="1">Dsil-2018</strain>
    </source>
</reference>
<sequence length="266" mass="29580">MHTRRHHSNTCKGVIRSTDVADGPAELEKNIANPRNPLTLAAKGTKNTGTVIITFDGHKVPNFVRYGPVLVRCSLYKKRVDVCYACCRLGHRADVCPSPEETICRGCGALHPTEEHKCQPTCELCGDPHPTGDKMRQQHYTTLYVVRRKRAIATDVNKEQDNSPLHLSTCEPKSQPPITEDKNDAQPKSRSHVRSRNHSRSREGSNGSTWVYKVQGPAIMNKTPPNNGTNKTRLAWADDARTGPGPMSTKRAAVESKLKNTQTQRK</sequence>
<evidence type="ECO:0000313" key="1">
    <source>
        <dbReference type="EMBL" id="KAH7953418.1"/>
    </source>
</evidence>
<name>A0ACB8CW25_DERSI</name>
<organism evidence="1 2">
    <name type="scientific">Dermacentor silvarum</name>
    <name type="common">Tick</name>
    <dbReference type="NCBI Taxonomy" id="543639"/>
    <lineage>
        <taxon>Eukaryota</taxon>
        <taxon>Metazoa</taxon>
        <taxon>Ecdysozoa</taxon>
        <taxon>Arthropoda</taxon>
        <taxon>Chelicerata</taxon>
        <taxon>Arachnida</taxon>
        <taxon>Acari</taxon>
        <taxon>Parasitiformes</taxon>
        <taxon>Ixodida</taxon>
        <taxon>Ixodoidea</taxon>
        <taxon>Ixodidae</taxon>
        <taxon>Rhipicephalinae</taxon>
        <taxon>Dermacentor</taxon>
    </lineage>
</organism>
<dbReference type="Proteomes" id="UP000821865">
    <property type="component" value="Chromosome 4"/>
</dbReference>